<feature type="transmembrane region" description="Helical" evidence="2">
    <location>
        <begin position="33"/>
        <end position="53"/>
    </location>
</feature>
<dbReference type="Pfam" id="PF01551">
    <property type="entry name" value="Peptidase_M23"/>
    <property type="match status" value="1"/>
</dbReference>
<dbReference type="SUPFAM" id="SSF51261">
    <property type="entry name" value="Duplicated hybrid motif"/>
    <property type="match status" value="1"/>
</dbReference>
<gene>
    <name evidence="4" type="ORF">GCM10011351_12100</name>
</gene>
<evidence type="ECO:0000256" key="1">
    <source>
        <dbReference type="SAM" id="Coils"/>
    </source>
</evidence>
<proteinExistence type="predicted"/>
<dbReference type="InterPro" id="IPR016047">
    <property type="entry name" value="M23ase_b-sheet_dom"/>
</dbReference>
<dbReference type="Proteomes" id="UP000618460">
    <property type="component" value="Unassembled WGS sequence"/>
</dbReference>
<name>A0A917WTZ9_9BACI</name>
<accession>A0A917WTZ9</accession>
<evidence type="ECO:0000313" key="4">
    <source>
        <dbReference type="EMBL" id="GGM27798.1"/>
    </source>
</evidence>
<evidence type="ECO:0000256" key="2">
    <source>
        <dbReference type="SAM" id="Phobius"/>
    </source>
</evidence>
<dbReference type="OrthoDB" id="9805070at2"/>
<dbReference type="AlphaFoldDB" id="A0A917WTZ9"/>
<dbReference type="CDD" id="cd12797">
    <property type="entry name" value="M23_peptidase"/>
    <property type="match status" value="1"/>
</dbReference>
<evidence type="ECO:0000313" key="5">
    <source>
        <dbReference type="Proteomes" id="UP000618460"/>
    </source>
</evidence>
<dbReference type="PANTHER" id="PTHR21666">
    <property type="entry name" value="PEPTIDASE-RELATED"/>
    <property type="match status" value="1"/>
</dbReference>
<dbReference type="GO" id="GO:0004222">
    <property type="term" value="F:metalloendopeptidase activity"/>
    <property type="evidence" value="ECO:0007669"/>
    <property type="project" value="TreeGrafter"/>
</dbReference>
<dbReference type="InterPro" id="IPR011055">
    <property type="entry name" value="Dup_hybrid_motif"/>
</dbReference>
<keyword evidence="2" id="KW-1133">Transmembrane helix</keyword>
<dbReference type="Gene3D" id="2.70.70.10">
    <property type="entry name" value="Glucose Permease (Domain IIA)"/>
    <property type="match status" value="1"/>
</dbReference>
<dbReference type="EMBL" id="BMLG01000004">
    <property type="protein sequence ID" value="GGM27798.1"/>
    <property type="molecule type" value="Genomic_DNA"/>
</dbReference>
<feature type="coiled-coil region" evidence="1">
    <location>
        <begin position="63"/>
        <end position="114"/>
    </location>
</feature>
<dbReference type="InterPro" id="IPR050570">
    <property type="entry name" value="Cell_wall_metabolism_enzyme"/>
</dbReference>
<keyword evidence="1" id="KW-0175">Coiled coil</keyword>
<reference evidence="4" key="1">
    <citation type="journal article" date="2014" name="Int. J. Syst. Evol. Microbiol.">
        <title>Complete genome sequence of Corynebacterium casei LMG S-19264T (=DSM 44701T), isolated from a smear-ripened cheese.</title>
        <authorList>
            <consortium name="US DOE Joint Genome Institute (JGI-PGF)"/>
            <person name="Walter F."/>
            <person name="Albersmeier A."/>
            <person name="Kalinowski J."/>
            <person name="Ruckert C."/>
        </authorList>
    </citation>
    <scope>NUCLEOTIDE SEQUENCE</scope>
    <source>
        <strain evidence="4">CGMCC 1.6333</strain>
    </source>
</reference>
<dbReference type="PANTHER" id="PTHR21666:SF270">
    <property type="entry name" value="MUREIN HYDROLASE ACTIVATOR ENVC"/>
    <property type="match status" value="1"/>
</dbReference>
<dbReference type="FunFam" id="2.70.70.10:FF:000006">
    <property type="entry name" value="M23 family peptidase"/>
    <property type="match status" value="1"/>
</dbReference>
<keyword evidence="2" id="KW-0472">Membrane</keyword>
<dbReference type="RefSeq" id="WP_117153756.1">
    <property type="nucleotide sequence ID" value="NZ_BMLG01000004.1"/>
</dbReference>
<evidence type="ECO:0000259" key="3">
    <source>
        <dbReference type="Pfam" id="PF01551"/>
    </source>
</evidence>
<feature type="domain" description="M23ase beta-sheet core" evidence="3">
    <location>
        <begin position="198"/>
        <end position="291"/>
    </location>
</feature>
<sequence length="304" mass="33982">MLRRKKFKLRVLTFTILSNDANKVVTRLRVPRIGIIFMFLLALVPIFLLAYFIETSMDQQAKNEQLVTKLELKTNKAEVLQAQVDQMEEEKVQVEQKIEKLNEMESELQEYITALPEEASGGIDIPIDKADINTNSDGTALSILDSTNWLTSYKETLANIDEVNHKLQYLPTKWPTDPETISSHFGIRNDPFNATPSVHTGTDFGAPTGTPVYAGADGTVTKAERYGGYGKTIIVHHSGTYKTLYAHLSEMKVSYGDSVKKGEIIGLIGNTGRSTGPHLHYEIIKNGEPIDAEEYLNNFNDTNN</sequence>
<keyword evidence="5" id="KW-1185">Reference proteome</keyword>
<protein>
    <recommendedName>
        <fullName evidence="3">M23ase beta-sheet core domain-containing protein</fullName>
    </recommendedName>
</protein>
<comment type="caution">
    <text evidence="4">The sequence shown here is derived from an EMBL/GenBank/DDBJ whole genome shotgun (WGS) entry which is preliminary data.</text>
</comment>
<organism evidence="4 5">
    <name type="scientific">Paraliobacillus quinghaiensis</name>
    <dbReference type="NCBI Taxonomy" id="470815"/>
    <lineage>
        <taxon>Bacteria</taxon>
        <taxon>Bacillati</taxon>
        <taxon>Bacillota</taxon>
        <taxon>Bacilli</taxon>
        <taxon>Bacillales</taxon>
        <taxon>Bacillaceae</taxon>
        <taxon>Paraliobacillus</taxon>
    </lineage>
</organism>
<reference evidence="4" key="2">
    <citation type="submission" date="2020-09" db="EMBL/GenBank/DDBJ databases">
        <authorList>
            <person name="Sun Q."/>
            <person name="Zhou Y."/>
        </authorList>
    </citation>
    <scope>NUCLEOTIDE SEQUENCE</scope>
    <source>
        <strain evidence="4">CGMCC 1.6333</strain>
    </source>
</reference>
<keyword evidence="2" id="KW-0812">Transmembrane</keyword>